<evidence type="ECO:0000313" key="2">
    <source>
        <dbReference type="EMBL" id="GJU08089.1"/>
    </source>
</evidence>
<gene>
    <name evidence="2" type="ORF">Tco_1124519</name>
</gene>
<feature type="compositionally biased region" description="Polar residues" evidence="1">
    <location>
        <begin position="326"/>
        <end position="338"/>
    </location>
</feature>
<keyword evidence="3" id="KW-1185">Reference proteome</keyword>
<protein>
    <recommendedName>
        <fullName evidence="4">Retrotransposon gag domain-containing protein</fullName>
    </recommendedName>
</protein>
<evidence type="ECO:0000256" key="1">
    <source>
        <dbReference type="SAM" id="MobiDB-lite"/>
    </source>
</evidence>
<evidence type="ECO:0000313" key="3">
    <source>
        <dbReference type="Proteomes" id="UP001151760"/>
    </source>
</evidence>
<dbReference type="EMBL" id="BQNB010021599">
    <property type="protein sequence ID" value="GJU08089.1"/>
    <property type="molecule type" value="Genomic_DNA"/>
</dbReference>
<feature type="region of interest" description="Disordered" evidence="1">
    <location>
        <begin position="319"/>
        <end position="338"/>
    </location>
</feature>
<proteinExistence type="predicted"/>
<dbReference type="Proteomes" id="UP001151760">
    <property type="component" value="Unassembled WGS sequence"/>
</dbReference>
<sequence length="508" mass="57193">MPPRRASVGRRALVSRRALSARTANNLARNASTTTDAPMSVVAINQLIETRVTEALVNQEQLRSSGVNGKGVVGLTQWFEKMESVFHISNYTVENQVKLATCTLLGATLTWWNSHVKTVGHDAAYGMPWKTLTKMMIFKYCLRSEIKKLEIEIWNLKKVRSYAERQAENKRKFDNNNQAQQQLLKRQNVAQAYADGTGERKEFAGTLPLCNKCKFQHNGQYRSICPKLWNRNYGNQAEDTKAHGLVFALGVEETDQDPNNIEDEIEAQEEDFLALTSEPYVAFGFRLSIHSLDLFHSQHLLRIMPPRRALVARRAPVARKAPSARTANNPTRNASTTTDAPMSVAAINQLIKTRVAEALANQEQLRNSGVVGLTQWFEKMESVFHISNCTIENQVKFATCTLLCATLIWWNSHVTTVGHDVVMACPGNLSRDVFLRNSDEVEKVLSIGLLPDMIKEGSAYAERQAENKRKFDNNNQAQQQLPKRQNVVQAYTIGSGEKRVCWNSSVVQ</sequence>
<name>A0ABQ5J6R5_9ASTR</name>
<evidence type="ECO:0008006" key="4">
    <source>
        <dbReference type="Google" id="ProtNLM"/>
    </source>
</evidence>
<organism evidence="2 3">
    <name type="scientific">Tanacetum coccineum</name>
    <dbReference type="NCBI Taxonomy" id="301880"/>
    <lineage>
        <taxon>Eukaryota</taxon>
        <taxon>Viridiplantae</taxon>
        <taxon>Streptophyta</taxon>
        <taxon>Embryophyta</taxon>
        <taxon>Tracheophyta</taxon>
        <taxon>Spermatophyta</taxon>
        <taxon>Magnoliopsida</taxon>
        <taxon>eudicotyledons</taxon>
        <taxon>Gunneridae</taxon>
        <taxon>Pentapetalae</taxon>
        <taxon>asterids</taxon>
        <taxon>campanulids</taxon>
        <taxon>Asterales</taxon>
        <taxon>Asteraceae</taxon>
        <taxon>Asteroideae</taxon>
        <taxon>Anthemideae</taxon>
        <taxon>Anthemidinae</taxon>
        <taxon>Tanacetum</taxon>
    </lineage>
</organism>
<comment type="caution">
    <text evidence="2">The sequence shown here is derived from an EMBL/GenBank/DDBJ whole genome shotgun (WGS) entry which is preliminary data.</text>
</comment>
<accession>A0ABQ5J6R5</accession>
<reference evidence="2" key="2">
    <citation type="submission" date="2022-01" db="EMBL/GenBank/DDBJ databases">
        <authorList>
            <person name="Yamashiro T."/>
            <person name="Shiraishi A."/>
            <person name="Satake H."/>
            <person name="Nakayama K."/>
        </authorList>
    </citation>
    <scope>NUCLEOTIDE SEQUENCE</scope>
</reference>
<reference evidence="2" key="1">
    <citation type="journal article" date="2022" name="Int. J. Mol. Sci.">
        <title>Draft Genome of Tanacetum Coccineum: Genomic Comparison of Closely Related Tanacetum-Family Plants.</title>
        <authorList>
            <person name="Yamashiro T."/>
            <person name="Shiraishi A."/>
            <person name="Nakayama K."/>
            <person name="Satake H."/>
        </authorList>
    </citation>
    <scope>NUCLEOTIDE SEQUENCE</scope>
</reference>